<feature type="region of interest" description="Disordered" evidence="1">
    <location>
        <begin position="84"/>
        <end position="104"/>
    </location>
</feature>
<sequence length="125" mass="13647">MHVSPPSQLPSPLSRPSSPPEFSGHNMGYWSTPDANLAATTAPPRVAQQHAPLIKEYGARWEWDADAKDYVQFKDGKKWLYTDYQKGEGRPPSPTAQSGLHVALPPVPVPPVVSPPLPWGADMDP</sequence>
<name>A0AAN6RTX1_9PEZI</name>
<dbReference type="Proteomes" id="UP001303889">
    <property type="component" value="Unassembled WGS sequence"/>
</dbReference>
<evidence type="ECO:0000313" key="3">
    <source>
        <dbReference type="Proteomes" id="UP001303889"/>
    </source>
</evidence>
<accession>A0AAN6RTX1</accession>
<reference evidence="2" key="2">
    <citation type="submission" date="2023-05" db="EMBL/GenBank/DDBJ databases">
        <authorList>
            <consortium name="Lawrence Berkeley National Laboratory"/>
            <person name="Steindorff A."/>
            <person name="Hensen N."/>
            <person name="Bonometti L."/>
            <person name="Westerberg I."/>
            <person name="Brannstrom I.O."/>
            <person name="Guillou S."/>
            <person name="Cros-Aarteil S."/>
            <person name="Calhoun S."/>
            <person name="Haridas S."/>
            <person name="Kuo A."/>
            <person name="Mondo S."/>
            <person name="Pangilinan J."/>
            <person name="Riley R."/>
            <person name="Labutti K."/>
            <person name="Andreopoulos B."/>
            <person name="Lipzen A."/>
            <person name="Chen C."/>
            <person name="Yanf M."/>
            <person name="Daum C."/>
            <person name="Ng V."/>
            <person name="Clum A."/>
            <person name="Ohm R."/>
            <person name="Martin F."/>
            <person name="Silar P."/>
            <person name="Natvig D."/>
            <person name="Lalanne C."/>
            <person name="Gautier V."/>
            <person name="Ament-Velasquez S.L."/>
            <person name="Kruys A."/>
            <person name="Hutchinson M.I."/>
            <person name="Powell A.J."/>
            <person name="Barry K."/>
            <person name="Miller A.N."/>
            <person name="Grigoriev I.V."/>
            <person name="Debuchy R."/>
            <person name="Gladieux P."/>
            <person name="Thoren M.H."/>
            <person name="Johannesson H."/>
        </authorList>
    </citation>
    <scope>NUCLEOTIDE SEQUENCE</scope>
    <source>
        <strain evidence="2">CBS 103.79</strain>
    </source>
</reference>
<gene>
    <name evidence="2" type="ORF">C8A05DRAFT_34324</name>
</gene>
<proteinExistence type="predicted"/>
<feature type="compositionally biased region" description="Low complexity" evidence="1">
    <location>
        <begin position="1"/>
        <end position="16"/>
    </location>
</feature>
<dbReference type="EMBL" id="MU855541">
    <property type="protein sequence ID" value="KAK3901971.1"/>
    <property type="molecule type" value="Genomic_DNA"/>
</dbReference>
<reference evidence="2" key="1">
    <citation type="journal article" date="2023" name="Mol. Phylogenet. Evol.">
        <title>Genome-scale phylogeny and comparative genomics of the fungal order Sordariales.</title>
        <authorList>
            <person name="Hensen N."/>
            <person name="Bonometti L."/>
            <person name="Westerberg I."/>
            <person name="Brannstrom I.O."/>
            <person name="Guillou S."/>
            <person name="Cros-Aarteil S."/>
            <person name="Calhoun S."/>
            <person name="Haridas S."/>
            <person name="Kuo A."/>
            <person name="Mondo S."/>
            <person name="Pangilinan J."/>
            <person name="Riley R."/>
            <person name="LaButti K."/>
            <person name="Andreopoulos B."/>
            <person name="Lipzen A."/>
            <person name="Chen C."/>
            <person name="Yan M."/>
            <person name="Daum C."/>
            <person name="Ng V."/>
            <person name="Clum A."/>
            <person name="Steindorff A."/>
            <person name="Ohm R.A."/>
            <person name="Martin F."/>
            <person name="Silar P."/>
            <person name="Natvig D.O."/>
            <person name="Lalanne C."/>
            <person name="Gautier V."/>
            <person name="Ament-Velasquez S.L."/>
            <person name="Kruys A."/>
            <person name="Hutchinson M.I."/>
            <person name="Powell A.J."/>
            <person name="Barry K."/>
            <person name="Miller A.N."/>
            <person name="Grigoriev I.V."/>
            <person name="Debuchy R."/>
            <person name="Gladieux P."/>
            <person name="Hiltunen Thoren M."/>
            <person name="Johannesson H."/>
        </authorList>
    </citation>
    <scope>NUCLEOTIDE SEQUENCE</scope>
    <source>
        <strain evidence="2">CBS 103.79</strain>
    </source>
</reference>
<organism evidence="2 3">
    <name type="scientific">Staphylotrichum tortipilum</name>
    <dbReference type="NCBI Taxonomy" id="2831512"/>
    <lineage>
        <taxon>Eukaryota</taxon>
        <taxon>Fungi</taxon>
        <taxon>Dikarya</taxon>
        <taxon>Ascomycota</taxon>
        <taxon>Pezizomycotina</taxon>
        <taxon>Sordariomycetes</taxon>
        <taxon>Sordariomycetidae</taxon>
        <taxon>Sordariales</taxon>
        <taxon>Chaetomiaceae</taxon>
        <taxon>Staphylotrichum</taxon>
    </lineage>
</organism>
<keyword evidence="3" id="KW-1185">Reference proteome</keyword>
<evidence type="ECO:0000313" key="2">
    <source>
        <dbReference type="EMBL" id="KAK3901971.1"/>
    </source>
</evidence>
<feature type="non-terminal residue" evidence="2">
    <location>
        <position position="125"/>
    </location>
</feature>
<protein>
    <submittedName>
        <fullName evidence="2">Uncharacterized protein</fullName>
    </submittedName>
</protein>
<comment type="caution">
    <text evidence="2">The sequence shown here is derived from an EMBL/GenBank/DDBJ whole genome shotgun (WGS) entry which is preliminary data.</text>
</comment>
<dbReference type="AlphaFoldDB" id="A0AAN6RTX1"/>
<evidence type="ECO:0000256" key="1">
    <source>
        <dbReference type="SAM" id="MobiDB-lite"/>
    </source>
</evidence>
<feature type="region of interest" description="Disordered" evidence="1">
    <location>
        <begin position="1"/>
        <end position="44"/>
    </location>
</feature>